<feature type="region of interest" description="Disordered" evidence="1">
    <location>
        <begin position="1255"/>
        <end position="1328"/>
    </location>
</feature>
<protein>
    <submittedName>
        <fullName evidence="3">Uncharacterized protein LOC121911515 isoform X1</fullName>
    </submittedName>
</protein>
<feature type="domain" description="BTB" evidence="2">
    <location>
        <begin position="27"/>
        <end position="96"/>
    </location>
</feature>
<name>A0AAV1QAM4_SCOSC</name>
<dbReference type="PANTHER" id="PTHR47639">
    <property type="entry name" value="BTB/POZ DOMAIN-CONTAINING PROTEIN 18"/>
    <property type="match status" value="1"/>
</dbReference>
<evidence type="ECO:0000313" key="4">
    <source>
        <dbReference type="Proteomes" id="UP001314229"/>
    </source>
</evidence>
<feature type="compositionally biased region" description="Polar residues" evidence="1">
    <location>
        <begin position="455"/>
        <end position="467"/>
    </location>
</feature>
<dbReference type="EMBL" id="CAWUFR010000698">
    <property type="protein sequence ID" value="CAK6980523.1"/>
    <property type="molecule type" value="Genomic_DNA"/>
</dbReference>
<feature type="compositionally biased region" description="Basic and acidic residues" evidence="1">
    <location>
        <begin position="1181"/>
        <end position="1201"/>
    </location>
</feature>
<feature type="region of interest" description="Disordered" evidence="1">
    <location>
        <begin position="1355"/>
        <end position="1388"/>
    </location>
</feature>
<feature type="region of interest" description="Disordered" evidence="1">
    <location>
        <begin position="1159"/>
        <end position="1203"/>
    </location>
</feature>
<dbReference type="InterPro" id="IPR011333">
    <property type="entry name" value="SKP1/BTB/POZ_sf"/>
</dbReference>
<feature type="compositionally biased region" description="Polar residues" evidence="1">
    <location>
        <begin position="674"/>
        <end position="684"/>
    </location>
</feature>
<dbReference type="InterPro" id="IPR042915">
    <property type="entry name" value="BTBD18"/>
</dbReference>
<feature type="compositionally biased region" description="Polar residues" evidence="1">
    <location>
        <begin position="1282"/>
        <end position="1303"/>
    </location>
</feature>
<dbReference type="SMART" id="SM00225">
    <property type="entry name" value="BTB"/>
    <property type="match status" value="1"/>
</dbReference>
<dbReference type="PANTHER" id="PTHR47639:SF1">
    <property type="entry name" value="BTB_POZ DOMAIN-CONTAINING PROTEIN 18"/>
    <property type="match status" value="1"/>
</dbReference>
<feature type="compositionally biased region" description="Polar residues" evidence="1">
    <location>
        <begin position="411"/>
        <end position="420"/>
    </location>
</feature>
<feature type="region of interest" description="Disordered" evidence="1">
    <location>
        <begin position="307"/>
        <end position="341"/>
    </location>
</feature>
<feature type="compositionally biased region" description="Low complexity" evidence="1">
    <location>
        <begin position="252"/>
        <end position="267"/>
    </location>
</feature>
<feature type="region of interest" description="Disordered" evidence="1">
    <location>
        <begin position="1026"/>
        <end position="1094"/>
    </location>
</feature>
<feature type="compositionally biased region" description="Acidic residues" evidence="1">
    <location>
        <begin position="1368"/>
        <end position="1388"/>
    </location>
</feature>
<feature type="region of interest" description="Disordered" evidence="1">
    <location>
        <begin position="942"/>
        <end position="971"/>
    </location>
</feature>
<dbReference type="Proteomes" id="UP001314229">
    <property type="component" value="Unassembled WGS sequence"/>
</dbReference>
<keyword evidence="4" id="KW-1185">Reference proteome</keyword>
<feature type="compositionally biased region" description="Basic and acidic residues" evidence="1">
    <location>
        <begin position="1159"/>
        <end position="1171"/>
    </location>
</feature>
<gene>
    <name evidence="3" type="ORF">FSCOSCO3_A017971</name>
</gene>
<feature type="compositionally biased region" description="Basic and acidic residues" evidence="1">
    <location>
        <begin position="316"/>
        <end position="339"/>
    </location>
</feature>
<dbReference type="SUPFAM" id="SSF54695">
    <property type="entry name" value="POZ domain"/>
    <property type="match status" value="1"/>
</dbReference>
<sequence>MQRYRLPGYEMQLLGELQKQQNSAQFCDTLLQTEGISVPTHSCVLAALSPYLSRKLSAAPSPPSGQKRQLHLQAVKPQTLLKLVGLLYSGELEVNGSVEQNDVLAAARLLGMADLVGGQKDGKTKDMEFQERWQSLRMCRKMQDAQVQAEMSGMKDTHISREKRSCVSTGTQTVNAGEKAVGSSFTLSNQTNTPTTEPALSVAQNLDFSILVQPQNITLEQHLCSTSFPLIPRMPSGAPSDGESTSYQSSDSLTNPTSTSQTSSNLTFPISLNDTSNSLTPEGDITYQQSSYFVDSIQVLAKERAGLEDSQTNDQMTEKRVEGEVMPGEERGNSTEKRCANANTGTKSLAKMKQMQQMMETAQISIKVKLRRRRANGGMWEVVSMQDTDETLSVLTSLTQDGSNHKRPQRELTTIQQPSPCITHLCPPQKPNTQIPQPAPTNSHNPPPHPNTSSDSQPPFSNYVTPNHNKELVSASLPQPRGPVEETDEQIEKLLEDIMIGLNILPNLENDCKKSHDMSVTHNGAICLVPITENEAGQSQMQTAVTAEDSVFFQDFRTQNGHPSSTHTVLQSTSTSYFVIPTVSVEPISKSFTIPPNPHPITNHLSFVNSRWADGHVPTCCAGIQGCYTAPNQSSCTSVSPVPPDAVLINQQQRSPQHHPSVGSMGQTDGMLSPGSQNGLYPEAPTTSSVIASALYSIGQEPDYPSFQVASSQEEQNILQFLPLSNGNETPSLHSFPLPCMDDLRLPPCLSPLEPSTSAANQPAPDLSISYGINTEQQQLSRHGRPWLTEKPRSLQFPLSTIAERENKHTSLKQHHAHWSMQCLDRLELNSQQGITCADSGIENRARERTISACSQNAAELKSDHKRTKKSLKCKQCETVCDSVTPKRRKRKFPNDLQDAVGTLLTYPTLKVSDGTKSQINLSVCSVSLSSNNVLAKEREAVNGPSDMPSKFGRKTNEQSTMTEEMKEKISPEGYTKSVNTDQTRIRTRSFLRKAQESPSDVSTEISPIPKSVICRAMIVAKQVSQKCKRNRGRPKITKLEELPPSDGTPPIVEKEGHNGENEQQTEKDLPMEALENSEKTKRECKKRTRTRGAEVEVIPQKKTISAESTAKVEAENNRDVIPAVKKVGTQKQMVSLKEFKKLIKRQHLKTWKLKENQKMNETVEDKREACDDTVSNYEEESTKEKEMDIGVTQPEDKGGIEESQVILNVTVDKNHNRIFKKSTDENHRSQQGDLITAAGQGISLFGEEDLPVCPKLSAEGGAEREQPLTSQDQALPLSIGLSDTMQTTDDASSSHSENQLPQENKMPLDHNLNPQTPERMGPSLSDAGRLGCIQEEEEVEVDVLLYSPDKVSQPRECEAGLDNTDIIPDEEDEEDVNEIDVTGDEAE</sequence>
<dbReference type="Pfam" id="PF00651">
    <property type="entry name" value="BTB"/>
    <property type="match status" value="1"/>
</dbReference>
<organism evidence="3 4">
    <name type="scientific">Scomber scombrus</name>
    <name type="common">Atlantic mackerel</name>
    <name type="synonym">Scomber vernalis</name>
    <dbReference type="NCBI Taxonomy" id="13677"/>
    <lineage>
        <taxon>Eukaryota</taxon>
        <taxon>Metazoa</taxon>
        <taxon>Chordata</taxon>
        <taxon>Craniata</taxon>
        <taxon>Vertebrata</taxon>
        <taxon>Euteleostomi</taxon>
        <taxon>Actinopterygii</taxon>
        <taxon>Neopterygii</taxon>
        <taxon>Teleostei</taxon>
        <taxon>Neoteleostei</taxon>
        <taxon>Acanthomorphata</taxon>
        <taxon>Pelagiaria</taxon>
        <taxon>Scombriformes</taxon>
        <taxon>Scombridae</taxon>
        <taxon>Scomber</taxon>
    </lineage>
</organism>
<evidence type="ECO:0000256" key="1">
    <source>
        <dbReference type="SAM" id="MobiDB-lite"/>
    </source>
</evidence>
<accession>A0AAV1QAM4</accession>
<dbReference type="PROSITE" id="PS50097">
    <property type="entry name" value="BTB"/>
    <property type="match status" value="1"/>
</dbReference>
<feature type="compositionally biased region" description="Basic residues" evidence="1">
    <location>
        <begin position="1027"/>
        <end position="1037"/>
    </location>
</feature>
<reference evidence="3 4" key="1">
    <citation type="submission" date="2024-01" db="EMBL/GenBank/DDBJ databases">
        <authorList>
            <person name="Alioto T."/>
            <person name="Alioto T."/>
            <person name="Gomez Garrido J."/>
        </authorList>
    </citation>
    <scope>NUCLEOTIDE SEQUENCE [LARGE SCALE GENOMIC DNA]</scope>
</reference>
<feature type="region of interest" description="Disordered" evidence="1">
    <location>
        <begin position="652"/>
        <end position="684"/>
    </location>
</feature>
<dbReference type="InterPro" id="IPR000210">
    <property type="entry name" value="BTB/POZ_dom"/>
</dbReference>
<evidence type="ECO:0000313" key="3">
    <source>
        <dbReference type="EMBL" id="CAK6980523.1"/>
    </source>
</evidence>
<feature type="compositionally biased region" description="Basic and acidic residues" evidence="1">
    <location>
        <begin position="1053"/>
        <end position="1082"/>
    </location>
</feature>
<proteinExistence type="predicted"/>
<feature type="region of interest" description="Disordered" evidence="1">
    <location>
        <begin position="234"/>
        <end position="269"/>
    </location>
</feature>
<dbReference type="Gene3D" id="3.30.710.10">
    <property type="entry name" value="Potassium Channel Kv1.1, Chain A"/>
    <property type="match status" value="1"/>
</dbReference>
<comment type="caution">
    <text evidence="3">The sequence shown here is derived from an EMBL/GenBank/DDBJ whole genome shotgun (WGS) entry which is preliminary data.</text>
</comment>
<dbReference type="GO" id="GO:0032968">
    <property type="term" value="P:positive regulation of transcription elongation by RNA polymerase II"/>
    <property type="evidence" value="ECO:0007669"/>
    <property type="project" value="InterPro"/>
</dbReference>
<feature type="region of interest" description="Disordered" evidence="1">
    <location>
        <begin position="399"/>
        <end position="467"/>
    </location>
</feature>
<evidence type="ECO:0000259" key="2">
    <source>
        <dbReference type="PROSITE" id="PS50097"/>
    </source>
</evidence>
<feature type="region of interest" description="Disordered" evidence="1">
    <location>
        <begin position="152"/>
        <end position="172"/>
    </location>
</feature>
<feature type="compositionally biased region" description="Polar residues" evidence="1">
    <location>
        <begin position="242"/>
        <end position="251"/>
    </location>
</feature>
<feature type="compositionally biased region" description="Basic and acidic residues" evidence="1">
    <location>
        <begin position="153"/>
        <end position="165"/>
    </location>
</feature>